<dbReference type="EMBL" id="BTPU01000067">
    <property type="protein sequence ID" value="GMQ64352.1"/>
    <property type="molecule type" value="Genomic_DNA"/>
</dbReference>
<sequence>MKKPIVQKKTVKLFRDIVKILSPPPKLTVSEWADKYRKLSAESSAEAGQWNTDRAPYQREILDAINNKETETIIIESSAQVGKTEIINNIIGYHIDYDPAPIMVLLPTVDLAKSYSKKRLALMIRDTPVLNDKVADAKSRDGDNTVLEKGFPGGYVVLVGANSPASLSSRPIRILLADEVDRYPLSAGDEGDPLSLAEKRTKTFFNKKKVYVSTPTDEDTSRIHKEYLKSTKEEWCLPCPYCGRYQPLKWGQIKFEDVTMECAYCHERATEYDWKNQKGKWISENPSASIEKRGFHLNALASPWEHWETIIKEFKDAKKKGKDVLKTWINTYLGEPWADQDGEMANEEELLKRREAYNCQVPKDVLVLTAGVDVQDDRLEVEVVGWGIGKESWGIRYAVYRGDPGQQVVWEQVEQLLDSEFCYASGERLMISATCLDTGGHYTNETYKFCKAREHKRIYAIKGKGGSGIPFIHRSSRNNEEKVLLTILGVDTGKETLLSRLKVKFEGEPGYCHFPIEKGKGYDEAYFKALTSERKVKKWVKGKLKIEWKKKRTRNEALDLRNYATAALEILNPNFEKLKELNKNGNIYRQKAKKKKRKRKVVSKGVSV</sequence>
<dbReference type="Proteomes" id="UP001374599">
    <property type="component" value="Unassembled WGS sequence"/>
</dbReference>
<evidence type="ECO:0000313" key="2">
    <source>
        <dbReference type="Proteomes" id="UP001374599"/>
    </source>
</evidence>
<keyword evidence="2" id="KW-1185">Reference proteome</keyword>
<proteinExistence type="predicted"/>
<evidence type="ECO:0000313" key="1">
    <source>
        <dbReference type="EMBL" id="GMQ64352.1"/>
    </source>
</evidence>
<comment type="caution">
    <text evidence="1">The sequence shown here is derived from an EMBL/GenBank/DDBJ whole genome shotgun (WGS) entry which is preliminary data.</text>
</comment>
<protein>
    <submittedName>
        <fullName evidence="1">Phage terminase large subunit family protein</fullName>
    </submittedName>
</protein>
<gene>
    <name evidence="1" type="ORF">AN2V17_35890</name>
</gene>
<reference evidence="1" key="1">
    <citation type="submission" date="2023-09" db="EMBL/GenBank/DDBJ databases">
        <title>Vallitalea sediminicola and Vallitalea maricola sp. nov., anaerobic bacteria isolated from marine sediment.</title>
        <authorList>
            <person name="Hirano S."/>
            <person name="Maeda A."/>
            <person name="Terahara T."/>
            <person name="Mori K."/>
            <person name="Hamada M."/>
            <person name="Matsumoto R."/>
            <person name="Kobayashi T."/>
        </authorList>
    </citation>
    <scope>NUCLEOTIDE SEQUENCE</scope>
    <source>
        <strain evidence="1">AN17-2</strain>
    </source>
</reference>
<organism evidence="1 2">
    <name type="scientific">Vallitalea maricola</name>
    <dbReference type="NCBI Taxonomy" id="3074433"/>
    <lineage>
        <taxon>Bacteria</taxon>
        <taxon>Bacillati</taxon>
        <taxon>Bacillota</taxon>
        <taxon>Clostridia</taxon>
        <taxon>Lachnospirales</taxon>
        <taxon>Vallitaleaceae</taxon>
        <taxon>Vallitalea</taxon>
    </lineage>
</organism>
<name>A0ACB5UNB3_9FIRM</name>
<accession>A0ACB5UNB3</accession>